<accession>A0A5B0R6V6</accession>
<evidence type="ECO:0000256" key="1">
    <source>
        <dbReference type="SAM" id="SignalP"/>
    </source>
</evidence>
<evidence type="ECO:0000313" key="6">
    <source>
        <dbReference type="Proteomes" id="UP000324748"/>
    </source>
</evidence>
<evidence type="ECO:0000313" key="7">
    <source>
        <dbReference type="Proteomes" id="UP000325313"/>
    </source>
</evidence>
<dbReference type="Proteomes" id="UP000324748">
    <property type="component" value="Unassembled WGS sequence"/>
</dbReference>
<reference evidence="6 7" key="1">
    <citation type="submission" date="2019-05" db="EMBL/GenBank/DDBJ databases">
        <title>Emergence of the Ug99 lineage of the wheat stem rust pathogen through somatic hybridization.</title>
        <authorList>
            <person name="Li F."/>
            <person name="Upadhyaya N.M."/>
            <person name="Sperschneider J."/>
            <person name="Matny O."/>
            <person name="Nguyen-Phuc H."/>
            <person name="Mago R."/>
            <person name="Raley C."/>
            <person name="Miller M.E."/>
            <person name="Silverstein K.A.T."/>
            <person name="Henningsen E."/>
            <person name="Hirsch C.D."/>
            <person name="Visser B."/>
            <person name="Pretorius Z.A."/>
            <person name="Steffenson B.J."/>
            <person name="Schwessinger B."/>
            <person name="Dodds P.N."/>
            <person name="Figueroa M."/>
        </authorList>
    </citation>
    <scope>NUCLEOTIDE SEQUENCE [LARGE SCALE GENOMIC DNA]</scope>
    <source>
        <strain evidence="2">21-0</strain>
        <strain evidence="5 7">Ug99</strain>
    </source>
</reference>
<dbReference type="EMBL" id="VDEP01000242">
    <property type="protein sequence ID" value="KAA1120633.1"/>
    <property type="molecule type" value="Genomic_DNA"/>
</dbReference>
<dbReference type="Proteomes" id="UP000325313">
    <property type="component" value="Unassembled WGS sequence"/>
</dbReference>
<keyword evidence="6" id="KW-1185">Reference proteome</keyword>
<evidence type="ECO:0000313" key="4">
    <source>
        <dbReference type="EMBL" id="KAA1120633.1"/>
    </source>
</evidence>
<feature type="signal peptide" evidence="1">
    <location>
        <begin position="1"/>
        <end position="21"/>
    </location>
</feature>
<evidence type="ECO:0000313" key="2">
    <source>
        <dbReference type="EMBL" id="KAA1100200.1"/>
    </source>
</evidence>
<evidence type="ECO:0000313" key="3">
    <source>
        <dbReference type="EMBL" id="KAA1118200.1"/>
    </source>
</evidence>
<proteinExistence type="predicted"/>
<dbReference type="EMBL" id="VSWC01000054">
    <property type="protein sequence ID" value="KAA1100200.1"/>
    <property type="molecule type" value="Genomic_DNA"/>
</dbReference>
<sequence length="138" mass="15602">MMCFIGFIVLAALGLFIETSAILHKIDCQAPAIIWNVHIPTRIAKLTCTSCDATSQEYRVGICLNPKCRQQSPIPSYKTRTCHNTNCMKEIEHGWNILICNHCSETHPGYWLAKRKCPHCNIDPPYGLAYDPDIIPFP</sequence>
<dbReference type="EMBL" id="VDEP01000239">
    <property type="protein sequence ID" value="KAA1121252.1"/>
    <property type="molecule type" value="Genomic_DNA"/>
</dbReference>
<gene>
    <name evidence="2" type="ORF">PGT21_031516</name>
    <name evidence="3" type="ORF">PGT21_033351</name>
    <name evidence="4" type="ORF">PGTUg99_014341</name>
    <name evidence="5" type="ORF">PGTUg99_028663</name>
</gene>
<dbReference type="AlphaFoldDB" id="A0A5B0R6V6"/>
<organism evidence="5 7">
    <name type="scientific">Puccinia graminis f. sp. tritici</name>
    <dbReference type="NCBI Taxonomy" id="56615"/>
    <lineage>
        <taxon>Eukaryota</taxon>
        <taxon>Fungi</taxon>
        <taxon>Dikarya</taxon>
        <taxon>Basidiomycota</taxon>
        <taxon>Pucciniomycotina</taxon>
        <taxon>Pucciniomycetes</taxon>
        <taxon>Pucciniales</taxon>
        <taxon>Pucciniaceae</taxon>
        <taxon>Puccinia</taxon>
    </lineage>
</organism>
<evidence type="ECO:0000313" key="5">
    <source>
        <dbReference type="EMBL" id="KAA1121252.1"/>
    </source>
</evidence>
<comment type="caution">
    <text evidence="5">The sequence shown here is derived from an EMBL/GenBank/DDBJ whole genome shotgun (WGS) entry which is preliminary data.</text>
</comment>
<feature type="chain" id="PRO_5036366569" evidence="1">
    <location>
        <begin position="22"/>
        <end position="138"/>
    </location>
</feature>
<keyword evidence="1" id="KW-0732">Signal</keyword>
<dbReference type="EMBL" id="VSWC01000002">
    <property type="protein sequence ID" value="KAA1118200.1"/>
    <property type="molecule type" value="Genomic_DNA"/>
</dbReference>
<name>A0A5B0R6V6_PUCGR</name>
<protein>
    <submittedName>
        <fullName evidence="5">Uncharacterized protein</fullName>
    </submittedName>
</protein>